<organism evidence="1 2">
    <name type="scientific">Nelumbo nucifera</name>
    <name type="common">Sacred lotus</name>
    <dbReference type="NCBI Taxonomy" id="4432"/>
    <lineage>
        <taxon>Eukaryota</taxon>
        <taxon>Viridiplantae</taxon>
        <taxon>Streptophyta</taxon>
        <taxon>Embryophyta</taxon>
        <taxon>Tracheophyta</taxon>
        <taxon>Spermatophyta</taxon>
        <taxon>Magnoliopsida</taxon>
        <taxon>Proteales</taxon>
        <taxon>Nelumbonaceae</taxon>
        <taxon>Nelumbo</taxon>
    </lineage>
</organism>
<keyword evidence="2" id="KW-1185">Reference proteome</keyword>
<comment type="caution">
    <text evidence="1">The sequence shown here is derived from an EMBL/GenBank/DDBJ whole genome shotgun (WGS) entry which is preliminary data.</text>
</comment>
<evidence type="ECO:0000313" key="2">
    <source>
        <dbReference type="Proteomes" id="UP000607653"/>
    </source>
</evidence>
<dbReference type="Proteomes" id="UP000607653">
    <property type="component" value="Unassembled WGS sequence"/>
</dbReference>
<name>A0A822YTV5_NELNU</name>
<accession>A0A822YTV5</accession>
<reference evidence="1 2" key="1">
    <citation type="journal article" date="2020" name="Mol. Biol. Evol.">
        <title>Distinct Expression and Methylation Patterns for Genes with Different Fates following a Single Whole-Genome Duplication in Flowering Plants.</title>
        <authorList>
            <person name="Shi T."/>
            <person name="Rahmani R.S."/>
            <person name="Gugger P.F."/>
            <person name="Wang M."/>
            <person name="Li H."/>
            <person name="Zhang Y."/>
            <person name="Li Z."/>
            <person name="Wang Q."/>
            <person name="Van de Peer Y."/>
            <person name="Marchal K."/>
            <person name="Chen J."/>
        </authorList>
    </citation>
    <scope>NUCLEOTIDE SEQUENCE [LARGE SCALE GENOMIC DNA]</scope>
    <source>
        <tissue evidence="1">Leaf</tissue>
    </source>
</reference>
<proteinExistence type="predicted"/>
<dbReference type="EMBL" id="DUZY01000004">
    <property type="protein sequence ID" value="DAD35940.1"/>
    <property type="molecule type" value="Genomic_DNA"/>
</dbReference>
<sequence length="114" mass="12996">MFTSVDSRIVLAPSNDGILTPRSILPVAHSLGIETILPSIKFNVGEKDTGVPKFISEPCCLTTDERIFRVIHCLHHLEWLRQCSRVVLLGSHCHLYTTLVGYETHEMRLWLQTR</sequence>
<protein>
    <submittedName>
        <fullName evidence="1">Uncharacterized protein</fullName>
    </submittedName>
</protein>
<evidence type="ECO:0000313" key="1">
    <source>
        <dbReference type="EMBL" id="DAD35940.1"/>
    </source>
</evidence>
<gene>
    <name evidence="1" type="ORF">HUJ06_006580</name>
</gene>
<dbReference type="AlphaFoldDB" id="A0A822YTV5"/>